<dbReference type="Proteomes" id="UP000054771">
    <property type="component" value="Unassembled WGS sequence"/>
</dbReference>
<dbReference type="AlphaFoldDB" id="A0A0U4Z114"/>
<gene>
    <name evidence="2" type="ORF">ASPCAL04394</name>
</gene>
<dbReference type="EMBL" id="CDMC01000003">
    <property type="protein sequence ID" value="CEL03237.1"/>
    <property type="molecule type" value="Genomic_DNA"/>
</dbReference>
<feature type="region of interest" description="Disordered" evidence="1">
    <location>
        <begin position="1"/>
        <end position="31"/>
    </location>
</feature>
<evidence type="ECO:0000313" key="2">
    <source>
        <dbReference type="EMBL" id="CEL03237.1"/>
    </source>
</evidence>
<evidence type="ECO:0000313" key="3">
    <source>
        <dbReference type="Proteomes" id="UP000054771"/>
    </source>
</evidence>
<reference evidence="3" key="1">
    <citation type="journal article" date="2016" name="Genome Announc.">
        <title>Draft genome sequences of fungus Aspergillus calidoustus.</title>
        <authorList>
            <person name="Horn F."/>
            <person name="Linde J."/>
            <person name="Mattern D.J."/>
            <person name="Walther G."/>
            <person name="Guthke R."/>
            <person name="Scherlach K."/>
            <person name="Martin K."/>
            <person name="Brakhage A.A."/>
            <person name="Petzke L."/>
            <person name="Valiante V."/>
        </authorList>
    </citation>
    <scope>NUCLEOTIDE SEQUENCE [LARGE SCALE GENOMIC DNA]</scope>
    <source>
        <strain evidence="3">SF006504</strain>
    </source>
</reference>
<sequence length="153" mass="17033">MDRADTPTTIKKKTQFSEVTPPHPRPDTHSSYFPPVARPAQCSALLSQLDSQVDLYISPLCHFLRRSVFCPPFTPVNCFLFRSSALLDAGIIVGLGLPLSLGGLFKIGDSCNNIFQKLPDLTVERARICGLDFVRQPLFTSLDSLESGHWHLY</sequence>
<proteinExistence type="predicted"/>
<protein>
    <submittedName>
        <fullName evidence="2">Uncharacterized protein</fullName>
    </submittedName>
</protein>
<organism evidence="2 3">
    <name type="scientific">Aspergillus calidoustus</name>
    <dbReference type="NCBI Taxonomy" id="454130"/>
    <lineage>
        <taxon>Eukaryota</taxon>
        <taxon>Fungi</taxon>
        <taxon>Dikarya</taxon>
        <taxon>Ascomycota</taxon>
        <taxon>Pezizomycotina</taxon>
        <taxon>Eurotiomycetes</taxon>
        <taxon>Eurotiomycetidae</taxon>
        <taxon>Eurotiales</taxon>
        <taxon>Aspergillaceae</taxon>
        <taxon>Aspergillus</taxon>
        <taxon>Aspergillus subgen. Nidulantes</taxon>
    </lineage>
</organism>
<name>A0A0U4Z114_ASPCI</name>
<keyword evidence="3" id="KW-1185">Reference proteome</keyword>
<evidence type="ECO:0000256" key="1">
    <source>
        <dbReference type="SAM" id="MobiDB-lite"/>
    </source>
</evidence>
<accession>A0A0U4Z114</accession>